<dbReference type="Gene3D" id="1.10.510.10">
    <property type="entry name" value="Transferase(Phosphotransferase) domain 1"/>
    <property type="match status" value="1"/>
</dbReference>
<dbReference type="GO" id="GO:0005524">
    <property type="term" value="F:ATP binding"/>
    <property type="evidence" value="ECO:0007669"/>
    <property type="project" value="UniProtKB-KW"/>
</dbReference>
<evidence type="ECO:0000256" key="6">
    <source>
        <dbReference type="ARBA" id="ARBA00022741"/>
    </source>
</evidence>
<comment type="similarity">
    <text evidence="1">Belongs to the protein kinase superfamily. RIO-type Ser/Thr kinase family.</text>
</comment>
<dbReference type="GO" id="GO:0004674">
    <property type="term" value="F:protein serine/threonine kinase activity"/>
    <property type="evidence" value="ECO:0007669"/>
    <property type="project" value="UniProtKB-KW"/>
</dbReference>
<evidence type="ECO:0000313" key="14">
    <source>
        <dbReference type="Proteomes" id="UP000247586"/>
    </source>
</evidence>
<accession>A0A2U9ITG8</accession>
<dbReference type="EC" id="2.7.11.1" evidence="2"/>
<dbReference type="GO" id="GO:0030490">
    <property type="term" value="P:maturation of SSU-rRNA"/>
    <property type="evidence" value="ECO:0007669"/>
    <property type="project" value="TreeGrafter"/>
</dbReference>
<comment type="catalytic activity">
    <reaction evidence="10">
        <text>L-threonyl-[protein] + ATP = O-phospho-L-threonyl-[protein] + ADP + H(+)</text>
        <dbReference type="Rhea" id="RHEA:46608"/>
        <dbReference type="Rhea" id="RHEA-COMP:11060"/>
        <dbReference type="Rhea" id="RHEA-COMP:11605"/>
        <dbReference type="ChEBI" id="CHEBI:15378"/>
        <dbReference type="ChEBI" id="CHEBI:30013"/>
        <dbReference type="ChEBI" id="CHEBI:30616"/>
        <dbReference type="ChEBI" id="CHEBI:61977"/>
        <dbReference type="ChEBI" id="CHEBI:456216"/>
        <dbReference type="EC" id="2.7.11.1"/>
    </reaction>
</comment>
<dbReference type="PANTHER" id="PTHR45852">
    <property type="entry name" value="SER/THR-PROTEIN KINASE RIO2"/>
    <property type="match status" value="1"/>
</dbReference>
<evidence type="ECO:0000256" key="9">
    <source>
        <dbReference type="ARBA" id="ARBA00022842"/>
    </source>
</evidence>
<dbReference type="KEGG" id="mhk:DFR87_05645"/>
<dbReference type="Pfam" id="PF01163">
    <property type="entry name" value="RIO1"/>
    <property type="match status" value="1"/>
</dbReference>
<dbReference type="RefSeq" id="WP_110369092.1">
    <property type="nucleotide sequence ID" value="NZ_CP029287.2"/>
</dbReference>
<keyword evidence="14" id="KW-1185">Reference proteome</keyword>
<keyword evidence="6" id="KW-0547">Nucleotide-binding</keyword>
<dbReference type="GO" id="GO:0046872">
    <property type="term" value="F:metal ion binding"/>
    <property type="evidence" value="ECO:0007669"/>
    <property type="project" value="UniProtKB-KW"/>
</dbReference>
<name>A0A2U9ITG8_9CREN</name>
<dbReference type="InterPro" id="IPR036390">
    <property type="entry name" value="WH_DNA-bd_sf"/>
</dbReference>
<feature type="domain" description="RIO kinase" evidence="12">
    <location>
        <begin position="67"/>
        <end position="283"/>
    </location>
</feature>
<dbReference type="Gene3D" id="1.10.10.10">
    <property type="entry name" value="Winged helix-like DNA-binding domain superfamily/Winged helix DNA-binding domain"/>
    <property type="match status" value="1"/>
</dbReference>
<dbReference type="PANTHER" id="PTHR45852:SF1">
    <property type="entry name" value="SERINE_THREONINE-PROTEIN KINASE RIO2"/>
    <property type="match status" value="1"/>
</dbReference>
<evidence type="ECO:0000256" key="11">
    <source>
        <dbReference type="ARBA" id="ARBA00048679"/>
    </source>
</evidence>
<protein>
    <recommendedName>
        <fullName evidence="2">non-specific serine/threonine protein kinase</fullName>
        <ecNumber evidence="2">2.7.11.1</ecNumber>
    </recommendedName>
</protein>
<comment type="catalytic activity">
    <reaction evidence="11">
        <text>L-seryl-[protein] + ATP = O-phospho-L-seryl-[protein] + ADP + H(+)</text>
        <dbReference type="Rhea" id="RHEA:17989"/>
        <dbReference type="Rhea" id="RHEA-COMP:9863"/>
        <dbReference type="Rhea" id="RHEA-COMP:11604"/>
        <dbReference type="ChEBI" id="CHEBI:15378"/>
        <dbReference type="ChEBI" id="CHEBI:29999"/>
        <dbReference type="ChEBI" id="CHEBI:30616"/>
        <dbReference type="ChEBI" id="CHEBI:83421"/>
        <dbReference type="ChEBI" id="CHEBI:456216"/>
        <dbReference type="EC" id="2.7.11.1"/>
    </reaction>
</comment>
<evidence type="ECO:0000313" key="13">
    <source>
        <dbReference type="EMBL" id="AWR99272.1"/>
    </source>
</evidence>
<dbReference type="InterPro" id="IPR000687">
    <property type="entry name" value="RIO_kinase"/>
</dbReference>
<keyword evidence="3 13" id="KW-0723">Serine/threonine-protein kinase</keyword>
<evidence type="ECO:0000256" key="7">
    <source>
        <dbReference type="ARBA" id="ARBA00022777"/>
    </source>
</evidence>
<keyword evidence="8" id="KW-0067">ATP-binding</keyword>
<keyword evidence="9" id="KW-0460">Magnesium</keyword>
<keyword evidence="4" id="KW-0808">Transferase</keyword>
<proteinExistence type="inferred from homology"/>
<dbReference type="GO" id="GO:0030688">
    <property type="term" value="C:preribosome, small subunit precursor"/>
    <property type="evidence" value="ECO:0007669"/>
    <property type="project" value="TreeGrafter"/>
</dbReference>
<evidence type="ECO:0000256" key="1">
    <source>
        <dbReference type="ARBA" id="ARBA00009196"/>
    </source>
</evidence>
<reference evidence="13" key="1">
    <citation type="submission" date="2018-05" db="EMBL/GenBank/DDBJ databases">
        <title>Complete Genome Sequences of Extremely Thermoacidophilic, Metal-Mobilizing Type-Strain Members of the Archaeal Family Sulfolobaceae: Acidianus brierleyi DSM-1651T, Acidianus sulfidivorans DSM-18786T, Metallosphaera hakonensis DSM-7519T, and Metallosphaera prunae DSM-10039T.</title>
        <authorList>
            <person name="Counts J.A."/>
            <person name="Kelly R.M."/>
        </authorList>
    </citation>
    <scope>NUCLEOTIDE SEQUENCE [LARGE SCALE GENOMIC DNA]</scope>
    <source>
        <strain evidence="13">HO1-1</strain>
    </source>
</reference>
<dbReference type="GO" id="GO:0005829">
    <property type="term" value="C:cytosol"/>
    <property type="evidence" value="ECO:0007669"/>
    <property type="project" value="TreeGrafter"/>
</dbReference>
<evidence type="ECO:0000256" key="10">
    <source>
        <dbReference type="ARBA" id="ARBA00047899"/>
    </source>
</evidence>
<keyword evidence="5" id="KW-0479">Metal-binding</keyword>
<dbReference type="OrthoDB" id="50101at2157"/>
<dbReference type="Gene3D" id="3.30.200.20">
    <property type="entry name" value="Phosphorylase Kinase, domain 1"/>
    <property type="match status" value="1"/>
</dbReference>
<dbReference type="SUPFAM" id="SSF46785">
    <property type="entry name" value="Winged helix' DNA-binding domain"/>
    <property type="match status" value="1"/>
</dbReference>
<evidence type="ECO:0000256" key="2">
    <source>
        <dbReference type="ARBA" id="ARBA00012513"/>
    </source>
</evidence>
<dbReference type="Proteomes" id="UP000247586">
    <property type="component" value="Chromosome"/>
</dbReference>
<gene>
    <name evidence="13" type="ORF">DFR87_05645</name>
</gene>
<evidence type="ECO:0000256" key="3">
    <source>
        <dbReference type="ARBA" id="ARBA00022527"/>
    </source>
</evidence>
<dbReference type="SUPFAM" id="SSF56112">
    <property type="entry name" value="Protein kinase-like (PK-like)"/>
    <property type="match status" value="1"/>
</dbReference>
<dbReference type="SMART" id="SM00090">
    <property type="entry name" value="RIO"/>
    <property type="match status" value="1"/>
</dbReference>
<dbReference type="InterPro" id="IPR018934">
    <property type="entry name" value="RIO_dom"/>
</dbReference>
<keyword evidence="7 13" id="KW-0418">Kinase</keyword>
<evidence type="ECO:0000256" key="8">
    <source>
        <dbReference type="ARBA" id="ARBA00022840"/>
    </source>
</evidence>
<sequence length="285" mass="32923">MNSLTLAERVAVTDKLDYLILKYLIDKRDKFEYIPKSTLLRDLNLGEKELQISLLRLAKNGAISKTKVRGEDSISITFTGLDIVSTKSLHSRKIVKSLGITIGEGKESRVLFGYDFNDNTIVVKYHRIGRRSYRKKIDNFHDRNWVSMTLENARREYEALQCIKNNMGYVPSPLGFSTNAVAMEYFEGVPLYRAELQRPDYVLDSILGTMRIAYKYCGGLTHGDMSQYNVLVNENEEIVVIDWPQANRNEVTLLKDISRILEFFEKQYSVERDLEEVLNYVKGYS</sequence>
<organism evidence="13 14">
    <name type="scientific">Metallosphaera hakonensis JCM 8857 = DSM 7519</name>
    <dbReference type="NCBI Taxonomy" id="1293036"/>
    <lineage>
        <taxon>Archaea</taxon>
        <taxon>Thermoproteota</taxon>
        <taxon>Thermoprotei</taxon>
        <taxon>Sulfolobales</taxon>
        <taxon>Sulfolobaceae</taxon>
        <taxon>Metallosphaera</taxon>
    </lineage>
</organism>
<evidence type="ECO:0000256" key="5">
    <source>
        <dbReference type="ARBA" id="ARBA00022723"/>
    </source>
</evidence>
<dbReference type="InterPro" id="IPR011009">
    <property type="entry name" value="Kinase-like_dom_sf"/>
</dbReference>
<dbReference type="InterPro" id="IPR036388">
    <property type="entry name" value="WH-like_DNA-bd_sf"/>
</dbReference>
<evidence type="ECO:0000256" key="4">
    <source>
        <dbReference type="ARBA" id="ARBA00022679"/>
    </source>
</evidence>
<evidence type="ECO:0000259" key="12">
    <source>
        <dbReference type="SMART" id="SM00090"/>
    </source>
</evidence>
<dbReference type="AlphaFoldDB" id="A0A2U9ITG8"/>
<dbReference type="GeneID" id="36834805"/>
<dbReference type="EMBL" id="CP029287">
    <property type="protein sequence ID" value="AWR99272.1"/>
    <property type="molecule type" value="Genomic_DNA"/>
</dbReference>
<dbReference type="STRING" id="1293036.GCA_001315825_01010"/>